<dbReference type="PANTHER" id="PTHR40094">
    <property type="entry name" value="ALPHA-2-MACROGLOBULIN HOMOLOG"/>
    <property type="match status" value="1"/>
</dbReference>
<feature type="domain" description="Alpha-2-macroglobulin bait region" evidence="2">
    <location>
        <begin position="1006"/>
        <end position="1161"/>
    </location>
</feature>
<dbReference type="InterPro" id="IPR041246">
    <property type="entry name" value="Bact_MG10"/>
</dbReference>
<dbReference type="PROSITE" id="PS51257">
    <property type="entry name" value="PROKAR_LIPOPROTEIN"/>
    <property type="match status" value="1"/>
</dbReference>
<dbReference type="InterPro" id="IPR047565">
    <property type="entry name" value="Alpha-macroglob_thiol-ester_cl"/>
</dbReference>
<evidence type="ECO:0000256" key="1">
    <source>
        <dbReference type="ARBA" id="ARBA00010556"/>
    </source>
</evidence>
<dbReference type="InterPro" id="IPR001599">
    <property type="entry name" value="Macroglobln_a2"/>
</dbReference>
<comment type="similarity">
    <text evidence="1">Belongs to the protease inhibitor I39 (alpha-2-macroglobulin) family. Bacterial alpha-2-macroglobulin subfamily.</text>
</comment>
<gene>
    <name evidence="4" type="ORF">IAA16_00875</name>
</gene>
<dbReference type="Gene3D" id="1.50.10.20">
    <property type="match status" value="1"/>
</dbReference>
<evidence type="ECO:0000259" key="3">
    <source>
        <dbReference type="SMART" id="SM01360"/>
    </source>
</evidence>
<reference evidence="4" key="2">
    <citation type="submission" date="2021-04" db="EMBL/GenBank/DDBJ databases">
        <authorList>
            <person name="Gilroy R."/>
        </authorList>
    </citation>
    <scope>NUCLEOTIDE SEQUENCE</scope>
    <source>
        <strain evidence="4">Gambia15-2214</strain>
    </source>
</reference>
<dbReference type="Proteomes" id="UP000823914">
    <property type="component" value="Unassembled WGS sequence"/>
</dbReference>
<dbReference type="SMART" id="SM01360">
    <property type="entry name" value="A2M"/>
    <property type="match status" value="1"/>
</dbReference>
<evidence type="ECO:0000313" key="5">
    <source>
        <dbReference type="Proteomes" id="UP000823914"/>
    </source>
</evidence>
<dbReference type="InterPro" id="IPR008930">
    <property type="entry name" value="Terpenoid_cyclase/PrenylTrfase"/>
</dbReference>
<proteinExistence type="inferred from homology"/>
<dbReference type="Gene3D" id="2.60.40.1930">
    <property type="match status" value="1"/>
</dbReference>
<name>A0A9E2L1T5_9SPIR</name>
<dbReference type="EMBL" id="JAHLFV010000019">
    <property type="protein sequence ID" value="MBU3849101.1"/>
    <property type="molecule type" value="Genomic_DNA"/>
</dbReference>
<dbReference type="Pfam" id="PF07703">
    <property type="entry name" value="A2M_BRD"/>
    <property type="match status" value="1"/>
</dbReference>
<reference evidence="4" key="1">
    <citation type="journal article" date="2021" name="PeerJ">
        <title>Extensive microbial diversity within the chicken gut microbiome revealed by metagenomics and culture.</title>
        <authorList>
            <person name="Gilroy R."/>
            <person name="Ravi A."/>
            <person name="Getino M."/>
            <person name="Pursley I."/>
            <person name="Horton D.L."/>
            <person name="Alikhan N.F."/>
            <person name="Baker D."/>
            <person name="Gharbi K."/>
            <person name="Hall N."/>
            <person name="Watson M."/>
            <person name="Adriaenssens E.M."/>
            <person name="Foster-Nyarko E."/>
            <person name="Jarju S."/>
            <person name="Secka A."/>
            <person name="Antonio M."/>
            <person name="Oren A."/>
            <person name="Chaudhuri R.R."/>
            <person name="La Ragione R."/>
            <person name="Hildebrand F."/>
            <person name="Pallen M.J."/>
        </authorList>
    </citation>
    <scope>NUCLEOTIDE SEQUENCE</scope>
    <source>
        <strain evidence="4">Gambia15-2214</strain>
    </source>
</reference>
<dbReference type="SMART" id="SM01359">
    <property type="entry name" value="A2M_N_2"/>
    <property type="match status" value="1"/>
</dbReference>
<evidence type="ECO:0000259" key="2">
    <source>
        <dbReference type="SMART" id="SM01359"/>
    </source>
</evidence>
<dbReference type="GO" id="GO:0004866">
    <property type="term" value="F:endopeptidase inhibitor activity"/>
    <property type="evidence" value="ECO:0007669"/>
    <property type="project" value="InterPro"/>
</dbReference>
<evidence type="ECO:0008006" key="6">
    <source>
        <dbReference type="Google" id="ProtNLM"/>
    </source>
</evidence>
<organism evidence="4 5">
    <name type="scientific">Candidatus Treponema excrementipullorum</name>
    <dbReference type="NCBI Taxonomy" id="2838768"/>
    <lineage>
        <taxon>Bacteria</taxon>
        <taxon>Pseudomonadati</taxon>
        <taxon>Spirochaetota</taxon>
        <taxon>Spirochaetia</taxon>
        <taxon>Spirochaetales</taxon>
        <taxon>Treponemataceae</taxon>
        <taxon>Treponema</taxon>
    </lineage>
</organism>
<sequence length="1967" mass="216921">MKKFFIGVWGTLLMSVVLSCSGAKPEIETALDEEGLYILDFQPVGELPTAVKYPSIYVQFSQPVVAVEKLGSPSDSSDLMKIEPAIPGVFRWYGTSLLCFDATEAVIPQREYTVTLSESITSVEGNPLTGQRIFTFKTEELQLKSITPGYEAALEGYIVSSDDLPVEDARSIALYFSYPVTIKEISKYVRVVDEAGTEYDYTMSYPDENNKNLVAVKLKKTPLENTKMTVVLQAGARSDGKSLGTSTEDTSHSFHTLKPFSLVDVIGSRSGVSRSHPVVFQFSHMLDESIDKKKIAEALVTSPAMTITEENIVISGSTLTVQGLPVDYEQTFSITLNGGVVSDIYGRVLQDTIGPKSITVPAATSYVAFKDYGFVMLENQFAPKIIFSHQNILPGSSYTISTLDNGTWQFAETYKFQQENLPKNQLVYQEVDLGPFLTKGTQGPVGTVKFDAEIKYKYTDWRGEEQETQTQNTQYVQVTDLGLTVRYGFNKALVLVTSLSTGNPVEGATVGFYASNEYLSQDKFLTEIQTPVVTGVTDKNGLATLYLENVDLKNSAGEKDLKNSVGEKEVKLSAGTSFGKDEIRSVFFSAEKDGDKACFQPNYNALWGWGATTNPFEADNTRAVTYMFTDRGLYKPGEKVRLGGLDRNLTLGSYENYIGNARISVRANRWGEEAFYTQDVTVSQSGSFNAEFTLPEDIKPGSYIVEYTRTDSEAVADGYYPQNVSFTVAYFERLRFESSVTIPALTYYSGDNLSASLSASYLGGGSLAGSNWRGNWYREPTYFRAEGKDYEDMAFGPIQEYDGRSALNSLSGTLDGNGSATGSQLTGEEKVKGKPYEYIMEASVTDSGGQSIAARESVVVHPAYYYLGLSGITNIKGFPKKGDKISFDYALVTPDSQKPADTLLPAGKEERKISYELLREDWKQVRQMGVNGRINTRYEREIVTEDKGSVDLAVSGTITVTPPKGGAYILRVSTTDKKGREVITERSFYVSGSDWNYFYYGDATRIEMMCDKETYEVGDTAQIIVQSPLPAGTYVMTIEREGIFSEKLLTLTEPTTVLEVPITDRYLPVAYVTLSSYSVRTKEPEHTYDTPDLDKPKGYFGATALHVSPEVRRFDVEIVTDKVSYRPGDEVTVTLKATKAGQPLAGADLTLVAVDRGVLDLINYHIEDPLNHFYDEGLFLSGVQGGDSRSLLIDPVTYEVKDNFGGDKMMAEAAMNRAAGMGAEEGLTVRSNFDATAVFAPGLITGKDGTVTYTFTLPDNLTEYRVTAIGSLSFYFGLEEAPLVANNPLSARDVLPRKLRVDDVSDIGVVISNLDGTDHTVSVSMEVVSGVEAAGEKAVTGGIIKKDGKATVKGETTKSVTVPAGRTVPILFDIEAEEKGFVSVSFTVRSDVLNEKIIKPLEIEQVYVYETVTTVGEVTSESEDTGSVQETIILPSDTSKDSESGLTVVLDPTRLGTLTEAVNYVFRYPYGCLEQRVSAMLPLVYFGDYIDVFGMESEVTSPQEVIETELLSWAEVQNPDGGFPYWRSSSYSSLGASLRFAELLAEVMEKQYAIPDGIDVEKLKNYIATEAKDQWYKDNVYVKTYSAYVLSKLGETVSDKEIDSLKAMKGAGFAEKAMCGLMYLKNDSYSKALEVAQEIKSYTRPTTRGLDITNPEQEGYNWLFFNNDSQRNAFLLMFFTALNDGSDMPGRLLFNLLQNQRASNGYWQNTATTGRVLESIAMYIEANNLESLDFSAFADLDGERLAEGSFKGVGAKPVEEFYSLEDLQDKGVEKPLPLVIEKTGEGDLFYTVSLKYDIPVEEQVARDEGLSLSVEYINVATGDIVDVRQLKADTVYKAKVTLSSTRDRTFVAMRVPIPAGAEILDATFGTTPQLLGSASQSGGTTPTPYNNWFKPGLGYSYGLSSRVIYDSEVQYFWDMFPKGFQQVEFMFRPVRNGEFILPSATAECMYEPEIFGRTQGYKVTISQ</sequence>
<dbReference type="InterPro" id="IPR051802">
    <property type="entry name" value="YfhM-like"/>
</dbReference>
<dbReference type="SUPFAM" id="SSF48239">
    <property type="entry name" value="Terpenoid cyclases/Protein prenyltransferases"/>
    <property type="match status" value="1"/>
</dbReference>
<dbReference type="Pfam" id="PF17973">
    <property type="entry name" value="bMG10"/>
    <property type="match status" value="1"/>
</dbReference>
<dbReference type="SMART" id="SM01419">
    <property type="entry name" value="Thiol-ester_cl"/>
    <property type="match status" value="1"/>
</dbReference>
<accession>A0A9E2L1T5</accession>
<dbReference type="InterPro" id="IPR002890">
    <property type="entry name" value="MG2"/>
</dbReference>
<dbReference type="InterPro" id="IPR011625">
    <property type="entry name" value="A2M_N_BRD"/>
</dbReference>
<protein>
    <recommendedName>
        <fullName evidence="6">Alpha-2-macroglobulin</fullName>
    </recommendedName>
</protein>
<comment type="caution">
    <text evidence="4">The sequence shown here is derived from an EMBL/GenBank/DDBJ whole genome shotgun (WGS) entry which is preliminary data.</text>
</comment>
<dbReference type="Pfam" id="PF01835">
    <property type="entry name" value="MG2"/>
    <property type="match status" value="1"/>
</dbReference>
<evidence type="ECO:0000313" key="4">
    <source>
        <dbReference type="EMBL" id="MBU3849101.1"/>
    </source>
</evidence>
<dbReference type="PANTHER" id="PTHR40094:SF1">
    <property type="entry name" value="UBIQUITIN DOMAIN-CONTAINING PROTEIN"/>
    <property type="match status" value="1"/>
</dbReference>
<feature type="domain" description="Alpha-2-macroglobulin" evidence="3">
    <location>
        <begin position="1236"/>
        <end position="1325"/>
    </location>
</feature>
<dbReference type="Pfam" id="PF00207">
    <property type="entry name" value="A2M"/>
    <property type="match status" value="1"/>
</dbReference>